<dbReference type="PANTHER" id="PTHR30600:SF10">
    <property type="entry name" value="BLL6722 PROTEIN"/>
    <property type="match status" value="1"/>
</dbReference>
<evidence type="ECO:0000256" key="9">
    <source>
        <dbReference type="PIRSR" id="PIRSR000294-2"/>
    </source>
</evidence>
<evidence type="ECO:0000259" key="10">
    <source>
        <dbReference type="PROSITE" id="PS51007"/>
    </source>
</evidence>
<comment type="subcellular location">
    <subcellularLocation>
        <location evidence="1">Periplasm</location>
    </subcellularLocation>
</comment>
<evidence type="ECO:0000313" key="11">
    <source>
        <dbReference type="EMBL" id="SFB76839.1"/>
    </source>
</evidence>
<keyword evidence="5" id="KW-0574">Periplasm</keyword>
<accession>A0A1I1DPB1</accession>
<gene>
    <name evidence="11" type="ORF">SAMN05421780_101381</name>
</gene>
<feature type="binding site" description="covalent" evidence="8">
    <location>
        <position position="73"/>
    </location>
    <ligand>
        <name>heme c</name>
        <dbReference type="ChEBI" id="CHEBI:61717"/>
        <label>1</label>
    </ligand>
</feature>
<evidence type="ECO:0000313" key="12">
    <source>
        <dbReference type="Proteomes" id="UP000199514"/>
    </source>
</evidence>
<evidence type="ECO:0000256" key="4">
    <source>
        <dbReference type="ARBA" id="ARBA00022729"/>
    </source>
</evidence>
<dbReference type="AlphaFoldDB" id="A0A1I1DPB1"/>
<dbReference type="Gene3D" id="1.10.760.10">
    <property type="entry name" value="Cytochrome c-like domain"/>
    <property type="match status" value="2"/>
</dbReference>
<dbReference type="PIRSF" id="PIRSF000294">
    <property type="entry name" value="Cytochrome-c_peroxidase"/>
    <property type="match status" value="1"/>
</dbReference>
<dbReference type="OrthoDB" id="9805202at2"/>
<feature type="binding site" description="axial binding residue" evidence="9">
    <location>
        <position position="74"/>
    </location>
    <ligand>
        <name>heme c</name>
        <dbReference type="ChEBI" id="CHEBI:61717"/>
        <label>1</label>
    </ligand>
    <ligandPart>
        <name>Fe</name>
        <dbReference type="ChEBI" id="CHEBI:18248"/>
    </ligandPart>
</feature>
<keyword evidence="3 9" id="KW-0479">Metal-binding</keyword>
<evidence type="ECO:0000256" key="2">
    <source>
        <dbReference type="ARBA" id="ARBA00022617"/>
    </source>
</evidence>
<dbReference type="GO" id="GO:0004130">
    <property type="term" value="F:cytochrome-c peroxidase activity"/>
    <property type="evidence" value="ECO:0007669"/>
    <property type="project" value="TreeGrafter"/>
</dbReference>
<organism evidence="11 12">
    <name type="scientific">Flexibacter flexilis DSM 6793</name>
    <dbReference type="NCBI Taxonomy" id="927664"/>
    <lineage>
        <taxon>Bacteria</taxon>
        <taxon>Pseudomonadati</taxon>
        <taxon>Bacteroidota</taxon>
        <taxon>Cytophagia</taxon>
        <taxon>Cytophagales</taxon>
        <taxon>Flexibacteraceae</taxon>
        <taxon>Flexibacter</taxon>
    </lineage>
</organism>
<proteinExistence type="predicted"/>
<dbReference type="Pfam" id="PF00034">
    <property type="entry name" value="Cytochrom_C"/>
    <property type="match status" value="1"/>
</dbReference>
<name>A0A1I1DPB1_9BACT</name>
<keyword evidence="12" id="KW-1185">Reference proteome</keyword>
<comment type="cofactor">
    <cofactor evidence="8">
        <name>heme</name>
        <dbReference type="ChEBI" id="CHEBI:30413"/>
    </cofactor>
    <text evidence="8">Binds 2 heme groups.</text>
</comment>
<dbReference type="InterPro" id="IPR009056">
    <property type="entry name" value="Cyt_c-like_dom"/>
</dbReference>
<evidence type="ECO:0000256" key="3">
    <source>
        <dbReference type="ARBA" id="ARBA00022723"/>
    </source>
</evidence>
<dbReference type="STRING" id="927664.SAMN05421780_101381"/>
<feature type="domain" description="Cytochrome c" evidence="10">
    <location>
        <begin position="189"/>
        <end position="322"/>
    </location>
</feature>
<evidence type="ECO:0000256" key="6">
    <source>
        <dbReference type="ARBA" id="ARBA00023002"/>
    </source>
</evidence>
<dbReference type="Pfam" id="PF03150">
    <property type="entry name" value="CCP_MauG"/>
    <property type="match status" value="1"/>
</dbReference>
<evidence type="ECO:0000256" key="8">
    <source>
        <dbReference type="PIRSR" id="PIRSR000294-1"/>
    </source>
</evidence>
<dbReference type="InterPro" id="IPR004852">
    <property type="entry name" value="Di-haem_cyt_c_peroxidsae"/>
</dbReference>
<protein>
    <submittedName>
        <fullName evidence="11">Cytochrome c peroxidase</fullName>
    </submittedName>
</protein>
<dbReference type="PROSITE" id="PS51007">
    <property type="entry name" value="CYTC"/>
    <property type="match status" value="1"/>
</dbReference>
<dbReference type="InterPro" id="IPR036909">
    <property type="entry name" value="Cyt_c-like_dom_sf"/>
</dbReference>
<dbReference type="GO" id="GO:0046872">
    <property type="term" value="F:metal ion binding"/>
    <property type="evidence" value="ECO:0007669"/>
    <property type="project" value="UniProtKB-KW"/>
</dbReference>
<dbReference type="GO" id="GO:0042597">
    <property type="term" value="C:periplasmic space"/>
    <property type="evidence" value="ECO:0007669"/>
    <property type="project" value="UniProtKB-SubCell"/>
</dbReference>
<feature type="binding site" description="covalent" evidence="8">
    <location>
        <position position="70"/>
    </location>
    <ligand>
        <name>heme c</name>
        <dbReference type="ChEBI" id="CHEBI:61717"/>
        <label>1</label>
    </ligand>
</feature>
<evidence type="ECO:0000256" key="5">
    <source>
        <dbReference type="ARBA" id="ARBA00022764"/>
    </source>
</evidence>
<feature type="binding site" description="covalent" evidence="8">
    <location>
        <position position="216"/>
    </location>
    <ligand>
        <name>heme c</name>
        <dbReference type="ChEBI" id="CHEBI:61717"/>
        <label>2</label>
    </ligand>
</feature>
<comment type="PTM">
    <text evidence="8">Binds 2 heme groups per subunit.</text>
</comment>
<feature type="binding site" description="covalent" evidence="8">
    <location>
        <position position="213"/>
    </location>
    <ligand>
        <name>heme c</name>
        <dbReference type="ChEBI" id="CHEBI:61717"/>
        <label>2</label>
    </ligand>
</feature>
<reference evidence="11 12" key="1">
    <citation type="submission" date="2016-10" db="EMBL/GenBank/DDBJ databases">
        <authorList>
            <person name="de Groot N.N."/>
        </authorList>
    </citation>
    <scope>NUCLEOTIDE SEQUENCE [LARGE SCALE GENOMIC DNA]</scope>
    <source>
        <strain evidence="11 12">DSM 6793</strain>
    </source>
</reference>
<dbReference type="SUPFAM" id="SSF46626">
    <property type="entry name" value="Cytochrome c"/>
    <property type="match status" value="2"/>
</dbReference>
<dbReference type="Proteomes" id="UP000199514">
    <property type="component" value="Unassembled WGS sequence"/>
</dbReference>
<keyword evidence="11" id="KW-0575">Peroxidase</keyword>
<sequence>MNKTIICVLAIGLILMSFVLLPQHHWFGQPAYFPKPVYNFSQNPLDSNKIELGRILFYDPILSKNNAVSCASCHSPYNAFAHTDHDLSHGIFDSVGNRNAPALFNLAWQSSFMWDGAINHLDVQALAPISHPKEMGSDIVEVIKKLSASADYKKLFFRAYQDSLITSSKILKSIAQFQLTLVSANSKYDKVKLGKDIFSEQEKKGYYLFQKNCANCHAEPLFSTYHFENNGLPLDTILKDFGRFVITQKPKDKRKFKVPSLRNLSYTYPYMHDGRFSTLKEVINHYASGIETSATLSPQLTKSITLTSNEKVDLIAFLLTLNDKEFVFAPKHQFKNNK</sequence>
<feature type="binding site" description="axial binding residue" evidence="9">
    <location>
        <position position="217"/>
    </location>
    <ligand>
        <name>heme c</name>
        <dbReference type="ChEBI" id="CHEBI:61717"/>
        <label>2</label>
    </ligand>
    <ligandPart>
        <name>Fe</name>
        <dbReference type="ChEBI" id="CHEBI:18248"/>
    </ligandPart>
</feature>
<dbReference type="PANTHER" id="PTHR30600">
    <property type="entry name" value="CYTOCHROME C PEROXIDASE-RELATED"/>
    <property type="match status" value="1"/>
</dbReference>
<dbReference type="InterPro" id="IPR026259">
    <property type="entry name" value="MauG/Cytc_peroxidase"/>
</dbReference>
<dbReference type="EMBL" id="FOLE01000001">
    <property type="protein sequence ID" value="SFB76839.1"/>
    <property type="molecule type" value="Genomic_DNA"/>
</dbReference>
<dbReference type="RefSeq" id="WP_091506357.1">
    <property type="nucleotide sequence ID" value="NZ_FOLE01000001.1"/>
</dbReference>
<evidence type="ECO:0000256" key="7">
    <source>
        <dbReference type="ARBA" id="ARBA00023004"/>
    </source>
</evidence>
<keyword evidence="6" id="KW-0560">Oxidoreductase</keyword>
<dbReference type="GO" id="GO:0020037">
    <property type="term" value="F:heme binding"/>
    <property type="evidence" value="ECO:0007669"/>
    <property type="project" value="InterPro"/>
</dbReference>
<keyword evidence="2 8" id="KW-0349">Heme</keyword>
<dbReference type="InterPro" id="IPR051395">
    <property type="entry name" value="Cytochrome_c_Peroxidase/MauG"/>
</dbReference>
<dbReference type="GO" id="GO:0009055">
    <property type="term" value="F:electron transfer activity"/>
    <property type="evidence" value="ECO:0007669"/>
    <property type="project" value="InterPro"/>
</dbReference>
<keyword evidence="7 9" id="KW-0408">Iron</keyword>
<keyword evidence="4" id="KW-0732">Signal</keyword>
<evidence type="ECO:0000256" key="1">
    <source>
        <dbReference type="ARBA" id="ARBA00004418"/>
    </source>
</evidence>